<dbReference type="InterPro" id="IPR017441">
    <property type="entry name" value="Protein_kinase_ATP_BS"/>
</dbReference>
<proteinExistence type="predicted"/>
<evidence type="ECO:0000259" key="7">
    <source>
        <dbReference type="PROSITE" id="PS50112"/>
    </source>
</evidence>
<organism evidence="8 9">
    <name type="scientific">[Myrmecia] bisecta</name>
    <dbReference type="NCBI Taxonomy" id="41462"/>
    <lineage>
        <taxon>Eukaryota</taxon>
        <taxon>Viridiplantae</taxon>
        <taxon>Chlorophyta</taxon>
        <taxon>core chlorophytes</taxon>
        <taxon>Trebouxiophyceae</taxon>
        <taxon>Trebouxiales</taxon>
        <taxon>Trebouxiaceae</taxon>
        <taxon>Myrmecia</taxon>
    </lineage>
</organism>
<dbReference type="InterPro" id="IPR011009">
    <property type="entry name" value="Kinase-like_dom_sf"/>
</dbReference>
<dbReference type="PROSITE" id="PS50112">
    <property type="entry name" value="PAS"/>
    <property type="match status" value="1"/>
</dbReference>
<reference evidence="8 9" key="1">
    <citation type="journal article" date="2024" name="Nat. Commun.">
        <title>Phylogenomics reveals the evolutionary origins of lichenization in chlorophyte algae.</title>
        <authorList>
            <person name="Puginier C."/>
            <person name="Libourel C."/>
            <person name="Otte J."/>
            <person name="Skaloud P."/>
            <person name="Haon M."/>
            <person name="Grisel S."/>
            <person name="Petersen M."/>
            <person name="Berrin J.G."/>
            <person name="Delaux P.M."/>
            <person name="Dal Grande F."/>
            <person name="Keller J."/>
        </authorList>
    </citation>
    <scope>NUCLEOTIDE SEQUENCE [LARGE SCALE GENOMIC DNA]</scope>
    <source>
        <strain evidence="8 9">SAG 2043</strain>
    </source>
</reference>
<keyword evidence="1" id="KW-0157">Chromophore</keyword>
<dbReference type="InterPro" id="IPR051681">
    <property type="entry name" value="Ser/Thr_Kinases-Pseudokinases"/>
</dbReference>
<evidence type="ECO:0000256" key="5">
    <source>
        <dbReference type="SAM" id="MobiDB-lite"/>
    </source>
</evidence>
<dbReference type="InterPro" id="IPR008266">
    <property type="entry name" value="Tyr_kinase_AS"/>
</dbReference>
<dbReference type="CDD" id="cd00130">
    <property type="entry name" value="PAS"/>
    <property type="match status" value="1"/>
</dbReference>
<feature type="binding site" evidence="4">
    <location>
        <position position="336"/>
    </location>
    <ligand>
        <name>ATP</name>
        <dbReference type="ChEBI" id="CHEBI:30616"/>
    </ligand>
</feature>
<evidence type="ECO:0000256" key="1">
    <source>
        <dbReference type="ARBA" id="ARBA00022543"/>
    </source>
</evidence>
<dbReference type="SUPFAM" id="SSF56112">
    <property type="entry name" value="Protein kinase-like (PK-like)"/>
    <property type="match status" value="1"/>
</dbReference>
<keyword evidence="4" id="KW-0067">ATP-binding</keyword>
<keyword evidence="2" id="KW-0716">Sensory transduction</keyword>
<dbReference type="SUPFAM" id="SSF55785">
    <property type="entry name" value="PYP-like sensor domain (PAS domain)"/>
    <property type="match status" value="1"/>
</dbReference>
<dbReference type="Pfam" id="PF01590">
    <property type="entry name" value="GAF"/>
    <property type="match status" value="1"/>
</dbReference>
<comment type="caution">
    <text evidence="8">The sequence shown here is derived from an EMBL/GenBank/DDBJ whole genome shotgun (WGS) entry which is preliminary data.</text>
</comment>
<dbReference type="Gene3D" id="3.30.450.20">
    <property type="entry name" value="PAS domain"/>
    <property type="match status" value="1"/>
</dbReference>
<dbReference type="PROSITE" id="PS00107">
    <property type="entry name" value="PROTEIN_KINASE_ATP"/>
    <property type="match status" value="1"/>
</dbReference>
<evidence type="ECO:0008006" key="10">
    <source>
        <dbReference type="Google" id="ProtNLM"/>
    </source>
</evidence>
<keyword evidence="9" id="KW-1185">Reference proteome</keyword>
<gene>
    <name evidence="8" type="ORF">WJX72_004554</name>
</gene>
<name>A0AAW1PG56_9CHLO</name>
<dbReference type="GO" id="GO:0004674">
    <property type="term" value="F:protein serine/threonine kinase activity"/>
    <property type="evidence" value="ECO:0007669"/>
    <property type="project" value="TreeGrafter"/>
</dbReference>
<dbReference type="Gene3D" id="3.30.200.20">
    <property type="entry name" value="Phosphorylase Kinase, domain 1"/>
    <property type="match status" value="1"/>
</dbReference>
<dbReference type="InterPro" id="IPR035965">
    <property type="entry name" value="PAS-like_dom_sf"/>
</dbReference>
<evidence type="ECO:0000259" key="6">
    <source>
        <dbReference type="PROSITE" id="PS50011"/>
    </source>
</evidence>
<evidence type="ECO:0000256" key="3">
    <source>
        <dbReference type="ARBA" id="ARBA00023170"/>
    </source>
</evidence>
<dbReference type="InterPro" id="IPR001245">
    <property type="entry name" value="Ser-Thr/Tyr_kinase_cat_dom"/>
</dbReference>
<feature type="domain" description="PAS" evidence="7">
    <location>
        <begin position="146"/>
        <end position="204"/>
    </location>
</feature>
<sequence length="616" mass="67318">MGCVSSRNAQEPLHPVASTAKQTEHLSNGNSSIPPTAVETGRDSSFCAWTLLPLHPEVLVVQDAQEDVRFKDNPLVLGDPFIRFYAGAPLVTSTGHRLGSLCLIDRKPRVFDAENCNLLCNFAEVVVREIEKERLRMSENMRISRQTSGLLRAMDCFSEGIMLVDTSLPMWRIMFINDAWTRITGIHKEEAMADGLWQLFEVTHTSKGEALAAYNATVAKQVAFTVDLLRHNPDGSVIRVLANFRPAATKALDSSMPLIGIPGSVEWHSENAEAYYFATVQVKRSSMEEVAPQFRPHTLLPKKEPFDDVQLGPLLGQGAFGRVYRGIWNGAVVAIKIIQHSGAGGRATRAGAGSGDGVGTAESLEAVLTTELAHPNVVRTFKSTTRPMQSLSSDALAYGGGPPGLEAAARFNETWLVLEFCDKGCLQDAVDRGWFTIKNSVGPAGKPLPDVGKVVNTAREIAGAMWYLHSHNILHGDLAGGNILLVSSDKDSRGFSVKVADFGLSRVLSQESISTGTYGTVTHMPPELLTTGQLSKATDVYAFGVLLWEMYTGQRPWGGLLQMQIIFHVTIQNKKLEFPADAPPFLVQLAARCMDSDPDKRPKFEEIMKILGFDQL</sequence>
<evidence type="ECO:0000313" key="8">
    <source>
        <dbReference type="EMBL" id="KAK9808830.1"/>
    </source>
</evidence>
<dbReference type="Gene3D" id="1.10.510.10">
    <property type="entry name" value="Transferase(Phosphotransferase) domain 1"/>
    <property type="match status" value="1"/>
</dbReference>
<dbReference type="AlphaFoldDB" id="A0AAW1PG56"/>
<dbReference type="PROSITE" id="PS00109">
    <property type="entry name" value="PROTEIN_KINASE_TYR"/>
    <property type="match status" value="1"/>
</dbReference>
<feature type="domain" description="Protein kinase" evidence="6">
    <location>
        <begin position="309"/>
        <end position="616"/>
    </location>
</feature>
<dbReference type="Proteomes" id="UP001489004">
    <property type="component" value="Unassembled WGS sequence"/>
</dbReference>
<dbReference type="Pfam" id="PF07714">
    <property type="entry name" value="PK_Tyr_Ser-Thr"/>
    <property type="match status" value="1"/>
</dbReference>
<dbReference type="PROSITE" id="PS50011">
    <property type="entry name" value="PROTEIN_KINASE_DOM"/>
    <property type="match status" value="1"/>
</dbReference>
<dbReference type="GO" id="GO:0005524">
    <property type="term" value="F:ATP binding"/>
    <property type="evidence" value="ECO:0007669"/>
    <property type="project" value="UniProtKB-UniRule"/>
</dbReference>
<dbReference type="EMBL" id="JALJOR010000011">
    <property type="protein sequence ID" value="KAK9808830.1"/>
    <property type="molecule type" value="Genomic_DNA"/>
</dbReference>
<evidence type="ECO:0000313" key="9">
    <source>
        <dbReference type="Proteomes" id="UP001489004"/>
    </source>
</evidence>
<feature type="region of interest" description="Disordered" evidence="5">
    <location>
        <begin position="1"/>
        <end position="39"/>
    </location>
</feature>
<dbReference type="GO" id="GO:0009881">
    <property type="term" value="F:photoreceptor activity"/>
    <property type="evidence" value="ECO:0007669"/>
    <property type="project" value="UniProtKB-KW"/>
</dbReference>
<evidence type="ECO:0000256" key="4">
    <source>
        <dbReference type="PROSITE-ProRule" id="PRU10141"/>
    </source>
</evidence>
<protein>
    <recommendedName>
        <fullName evidence="10">Protein kinase domain-containing protein</fullName>
    </recommendedName>
</protein>
<dbReference type="PANTHER" id="PTHR44329">
    <property type="entry name" value="SERINE/THREONINE-PROTEIN KINASE TNNI3K-RELATED"/>
    <property type="match status" value="1"/>
</dbReference>
<dbReference type="InterPro" id="IPR003018">
    <property type="entry name" value="GAF"/>
</dbReference>
<dbReference type="Gene3D" id="3.30.450.40">
    <property type="match status" value="1"/>
</dbReference>
<accession>A0AAW1PG56</accession>
<dbReference type="PRINTS" id="PR00109">
    <property type="entry name" value="TYRKINASE"/>
</dbReference>
<dbReference type="SUPFAM" id="SSF55781">
    <property type="entry name" value="GAF domain-like"/>
    <property type="match status" value="1"/>
</dbReference>
<dbReference type="InterPro" id="IPR000719">
    <property type="entry name" value="Prot_kinase_dom"/>
</dbReference>
<keyword evidence="4" id="KW-0547">Nucleotide-binding</keyword>
<dbReference type="PANTHER" id="PTHR44329:SF214">
    <property type="entry name" value="PROTEIN KINASE DOMAIN-CONTAINING PROTEIN"/>
    <property type="match status" value="1"/>
</dbReference>
<dbReference type="InterPro" id="IPR029016">
    <property type="entry name" value="GAF-like_dom_sf"/>
</dbReference>
<evidence type="ECO:0000256" key="2">
    <source>
        <dbReference type="ARBA" id="ARBA00022606"/>
    </source>
</evidence>
<keyword evidence="1" id="KW-0600">Photoreceptor protein</keyword>
<feature type="compositionally biased region" description="Polar residues" evidence="5">
    <location>
        <begin position="19"/>
        <end position="34"/>
    </location>
</feature>
<dbReference type="InterPro" id="IPR000014">
    <property type="entry name" value="PAS"/>
</dbReference>
<keyword evidence="3" id="KW-0675">Receptor</keyword>